<dbReference type="FunFam" id="3.30.360.10:FF:000005">
    <property type="entry name" value="Homoserine dehydrogenase"/>
    <property type="match status" value="1"/>
</dbReference>
<dbReference type="GO" id="GO:0050661">
    <property type="term" value="F:NADP binding"/>
    <property type="evidence" value="ECO:0007669"/>
    <property type="project" value="InterPro"/>
</dbReference>
<dbReference type="RefSeq" id="WP_156742081.1">
    <property type="nucleotide sequence ID" value="NZ_CACRYJ010000049.1"/>
</dbReference>
<evidence type="ECO:0000313" key="22">
    <source>
        <dbReference type="Proteomes" id="UP000419743"/>
    </source>
</evidence>
<keyword evidence="12 18" id="KW-0486">Methionine biosynthesis</keyword>
<evidence type="ECO:0000256" key="10">
    <source>
        <dbReference type="ARBA" id="ARBA00023002"/>
    </source>
</evidence>
<keyword evidence="10 18" id="KW-0560">Oxidoreductase</keyword>
<dbReference type="PROSITE" id="PS51671">
    <property type="entry name" value="ACT"/>
    <property type="match status" value="1"/>
</dbReference>
<dbReference type="Gene3D" id="3.30.70.260">
    <property type="match status" value="1"/>
</dbReference>
<dbReference type="PANTHER" id="PTHR43331">
    <property type="entry name" value="HOMOSERINE DEHYDROGENASE"/>
    <property type="match status" value="1"/>
</dbReference>
<dbReference type="EMBL" id="CACRYJ010000049">
    <property type="protein sequence ID" value="VZO38665.1"/>
    <property type="molecule type" value="Genomic_DNA"/>
</dbReference>
<evidence type="ECO:0000256" key="5">
    <source>
        <dbReference type="ARBA" id="ARBA00013213"/>
    </source>
</evidence>
<evidence type="ECO:0000256" key="6">
    <source>
        <dbReference type="ARBA" id="ARBA00013376"/>
    </source>
</evidence>
<dbReference type="InterPro" id="IPR005106">
    <property type="entry name" value="Asp/hSer_DH_NAD-bd"/>
</dbReference>
<gene>
    <name evidence="21" type="primary">hom</name>
    <name evidence="21" type="ORF">HALOF300_03399</name>
</gene>
<keyword evidence="22" id="KW-1185">Reference proteome</keyword>
<evidence type="ECO:0000256" key="2">
    <source>
        <dbReference type="ARBA" id="ARBA00005056"/>
    </source>
</evidence>
<evidence type="ECO:0000256" key="12">
    <source>
        <dbReference type="ARBA" id="ARBA00023167"/>
    </source>
</evidence>
<keyword evidence="9 17" id="KW-0521">NADP</keyword>
<comment type="similarity">
    <text evidence="4 19">Belongs to the homoserine dehydrogenase family.</text>
</comment>
<evidence type="ECO:0000256" key="13">
    <source>
        <dbReference type="ARBA" id="ARBA00044930"/>
    </source>
</evidence>
<dbReference type="GO" id="GO:0009086">
    <property type="term" value="P:methionine biosynthetic process"/>
    <property type="evidence" value="ECO:0007669"/>
    <property type="project" value="UniProtKB-KW"/>
</dbReference>
<reference evidence="21 22" key="1">
    <citation type="submission" date="2019-11" db="EMBL/GenBank/DDBJ databases">
        <authorList>
            <person name="Criscuolo A."/>
        </authorList>
    </citation>
    <scope>NUCLEOTIDE SEQUENCE [LARGE SCALE GENOMIC DNA]</scope>
    <source>
        <strain evidence="21">CIP111667</strain>
    </source>
</reference>
<dbReference type="AlphaFoldDB" id="A0A7M4DMM3"/>
<comment type="function">
    <text evidence="13">Catalyzes the conversion of L-aspartate-beta-semialdehyde (L-Asa) to L-homoserine (L-Hse), the third step in the biosynthesis of threonine and methionine from aspartate.</text>
</comment>
<proteinExistence type="inferred from homology"/>
<comment type="caution">
    <text evidence="21">The sequence shown here is derived from an EMBL/GenBank/DDBJ whole genome shotgun (WGS) entry which is preliminary data.</text>
</comment>
<dbReference type="Pfam" id="PF01842">
    <property type="entry name" value="ACT"/>
    <property type="match status" value="1"/>
</dbReference>
<evidence type="ECO:0000256" key="3">
    <source>
        <dbReference type="ARBA" id="ARBA00005062"/>
    </source>
</evidence>
<evidence type="ECO:0000256" key="8">
    <source>
        <dbReference type="ARBA" id="ARBA00022697"/>
    </source>
</evidence>
<evidence type="ECO:0000256" key="18">
    <source>
        <dbReference type="RuleBase" id="RU000579"/>
    </source>
</evidence>
<dbReference type="InterPro" id="IPR016204">
    <property type="entry name" value="HDH"/>
</dbReference>
<comment type="catalytic activity">
    <reaction evidence="15">
        <text>L-homoserine + NAD(+) = L-aspartate 4-semialdehyde + NADH + H(+)</text>
        <dbReference type="Rhea" id="RHEA:15757"/>
        <dbReference type="ChEBI" id="CHEBI:15378"/>
        <dbReference type="ChEBI" id="CHEBI:57476"/>
        <dbReference type="ChEBI" id="CHEBI:57540"/>
        <dbReference type="ChEBI" id="CHEBI:57945"/>
        <dbReference type="ChEBI" id="CHEBI:537519"/>
        <dbReference type="EC" id="1.1.1.3"/>
    </reaction>
    <physiologicalReaction direction="right-to-left" evidence="15">
        <dbReference type="Rhea" id="RHEA:15759"/>
    </physiologicalReaction>
</comment>
<dbReference type="Gene3D" id="3.30.360.10">
    <property type="entry name" value="Dihydrodipicolinate Reductase, domain 2"/>
    <property type="match status" value="1"/>
</dbReference>
<evidence type="ECO:0000256" key="4">
    <source>
        <dbReference type="ARBA" id="ARBA00006753"/>
    </source>
</evidence>
<organism evidence="21 22">
    <name type="scientific">Occultella aeris</name>
    <dbReference type="NCBI Taxonomy" id="2761496"/>
    <lineage>
        <taxon>Bacteria</taxon>
        <taxon>Bacillati</taxon>
        <taxon>Actinomycetota</taxon>
        <taxon>Actinomycetes</taxon>
        <taxon>Micrococcales</taxon>
        <taxon>Ruaniaceae</taxon>
        <taxon>Occultella</taxon>
    </lineage>
</organism>
<dbReference type="GO" id="GO:0004412">
    <property type="term" value="F:homoserine dehydrogenase activity"/>
    <property type="evidence" value="ECO:0007669"/>
    <property type="project" value="UniProtKB-EC"/>
</dbReference>
<dbReference type="PANTHER" id="PTHR43331:SF1">
    <property type="entry name" value="HOMOSERINE DEHYDROGENASE"/>
    <property type="match status" value="1"/>
</dbReference>
<dbReference type="Pfam" id="PF00742">
    <property type="entry name" value="Homoserine_dh"/>
    <property type="match status" value="1"/>
</dbReference>
<dbReference type="SUPFAM" id="SSF55021">
    <property type="entry name" value="ACT-like"/>
    <property type="match status" value="1"/>
</dbReference>
<evidence type="ECO:0000256" key="9">
    <source>
        <dbReference type="ARBA" id="ARBA00022857"/>
    </source>
</evidence>
<evidence type="ECO:0000256" key="14">
    <source>
        <dbReference type="ARBA" id="ARBA00048841"/>
    </source>
</evidence>
<feature type="active site" description="Proton donor" evidence="16">
    <location>
        <position position="207"/>
    </location>
</feature>
<evidence type="ECO:0000256" key="16">
    <source>
        <dbReference type="PIRSR" id="PIRSR000098-1"/>
    </source>
</evidence>
<dbReference type="InterPro" id="IPR002912">
    <property type="entry name" value="ACT_dom"/>
</dbReference>
<dbReference type="InterPro" id="IPR001342">
    <property type="entry name" value="HDH_cat"/>
</dbReference>
<dbReference type="Proteomes" id="UP000419743">
    <property type="component" value="Unassembled WGS sequence"/>
</dbReference>
<dbReference type="EC" id="1.1.1.3" evidence="5 18"/>
<accession>A0A7M4DMM3</accession>
<dbReference type="InterPro" id="IPR045865">
    <property type="entry name" value="ACT-like_dom_sf"/>
</dbReference>
<dbReference type="UniPathway" id="UPA00051">
    <property type="reaction ID" value="UER00465"/>
</dbReference>
<dbReference type="Gene3D" id="3.40.50.720">
    <property type="entry name" value="NAD(P)-binding Rossmann-like Domain"/>
    <property type="match status" value="1"/>
</dbReference>
<evidence type="ECO:0000256" key="17">
    <source>
        <dbReference type="PIRSR" id="PIRSR000098-2"/>
    </source>
</evidence>
<evidence type="ECO:0000313" key="21">
    <source>
        <dbReference type="EMBL" id="VZO38665.1"/>
    </source>
</evidence>
<dbReference type="PIRSF" id="PIRSF000098">
    <property type="entry name" value="Homoser_dehydrog"/>
    <property type="match status" value="1"/>
</dbReference>
<feature type="binding site" evidence="17">
    <location>
        <position position="192"/>
    </location>
    <ligand>
        <name>L-homoserine</name>
        <dbReference type="ChEBI" id="CHEBI:57476"/>
    </ligand>
</feature>
<dbReference type="GO" id="GO:0009088">
    <property type="term" value="P:threonine biosynthetic process"/>
    <property type="evidence" value="ECO:0007669"/>
    <property type="project" value="UniProtKB-UniPathway"/>
</dbReference>
<evidence type="ECO:0000256" key="15">
    <source>
        <dbReference type="ARBA" id="ARBA00049031"/>
    </source>
</evidence>
<dbReference type="PROSITE" id="PS01042">
    <property type="entry name" value="HOMOSER_DHGENASE"/>
    <property type="match status" value="1"/>
</dbReference>
<evidence type="ECO:0000256" key="7">
    <source>
        <dbReference type="ARBA" id="ARBA00022605"/>
    </source>
</evidence>
<comment type="pathway">
    <text evidence="2 18">Amino-acid biosynthesis; L-threonine biosynthesis; L-threonine from L-aspartate: step 3/5.</text>
</comment>
<name>A0A7M4DMM3_9MICO</name>
<feature type="domain" description="ACT" evidence="20">
    <location>
        <begin position="356"/>
        <end position="430"/>
    </location>
</feature>
<keyword evidence="8 18" id="KW-0791">Threonine biosynthesis</keyword>
<dbReference type="Pfam" id="PF03447">
    <property type="entry name" value="NAD_binding_3"/>
    <property type="match status" value="1"/>
</dbReference>
<dbReference type="SUPFAM" id="SSF51735">
    <property type="entry name" value="NAD(P)-binding Rossmann-fold domains"/>
    <property type="match status" value="1"/>
</dbReference>
<feature type="binding site" evidence="17">
    <location>
        <position position="107"/>
    </location>
    <ligand>
        <name>NADPH</name>
        <dbReference type="ChEBI" id="CHEBI:57783"/>
    </ligand>
</feature>
<sequence>MNDTPAPLRVAVLGCGAVGTEVVRRLLEHTTDFSARTGAHLELTGIAVRSLDAVRDPVVPRGLLTDDPAALIADADLVVEVMGGIEPARTLILDALRAGAGVITANKALLARHGPELYEAADAAHVDLFYEAAVAGAVPVVRGVRESLAGDRINRVLGIVNGTTNYILDEMTTNELDFAAALRQAQDLGYAESDPTADVEGLDAAAKAAILAALAFHSRIAFSDVSAEGITAITSEDIASAAQTGHVIKLLAVAEHRHEADGRGGVAVRVYPALVPVEHPLGNVRGPFNAVLVEAEAAGTLMFYGAGAGGVATSSAVLGDLVAAARNRVSGGKAPSESRYAELTPLGADQIHSRFQIRMAIADRPGVLAEVAAAVAEHGVSFETVRQQGLPGGPAELVIGTHEASESALAATLAALDTLDVVLRISSVLRVEGI</sequence>
<keyword evidence="11" id="KW-0915">Sodium</keyword>
<comment type="catalytic activity">
    <reaction evidence="14">
        <text>L-homoserine + NADP(+) = L-aspartate 4-semialdehyde + NADPH + H(+)</text>
        <dbReference type="Rhea" id="RHEA:15761"/>
        <dbReference type="ChEBI" id="CHEBI:15378"/>
        <dbReference type="ChEBI" id="CHEBI:57476"/>
        <dbReference type="ChEBI" id="CHEBI:57783"/>
        <dbReference type="ChEBI" id="CHEBI:58349"/>
        <dbReference type="ChEBI" id="CHEBI:537519"/>
        <dbReference type="EC" id="1.1.1.3"/>
    </reaction>
    <physiologicalReaction direction="right-to-left" evidence="14">
        <dbReference type="Rhea" id="RHEA:15763"/>
    </physiologicalReaction>
</comment>
<comment type="cofactor">
    <cofactor evidence="1">
        <name>a metal cation</name>
        <dbReference type="ChEBI" id="CHEBI:25213"/>
    </cofactor>
</comment>
<dbReference type="InterPro" id="IPR036291">
    <property type="entry name" value="NAD(P)-bd_dom_sf"/>
</dbReference>
<dbReference type="SUPFAM" id="SSF55347">
    <property type="entry name" value="Glyceraldehyde-3-phosphate dehydrogenase-like, C-terminal domain"/>
    <property type="match status" value="1"/>
</dbReference>
<dbReference type="InterPro" id="IPR019811">
    <property type="entry name" value="HDH_CS"/>
</dbReference>
<keyword evidence="7 18" id="KW-0028">Amino-acid biosynthesis</keyword>
<evidence type="ECO:0000256" key="11">
    <source>
        <dbReference type="ARBA" id="ARBA00023053"/>
    </source>
</evidence>
<dbReference type="NCBIfam" id="NF004976">
    <property type="entry name" value="PRK06349.1"/>
    <property type="match status" value="1"/>
</dbReference>
<evidence type="ECO:0000259" key="20">
    <source>
        <dbReference type="PROSITE" id="PS51671"/>
    </source>
</evidence>
<protein>
    <recommendedName>
        <fullName evidence="6 18">Homoserine dehydrogenase</fullName>
        <ecNumber evidence="5 18">1.1.1.3</ecNumber>
    </recommendedName>
</protein>
<comment type="pathway">
    <text evidence="3 18">Amino-acid biosynthesis; L-methionine biosynthesis via de novo pathway; L-homoserine from L-aspartate: step 3/3.</text>
</comment>
<dbReference type="UniPathway" id="UPA00050">
    <property type="reaction ID" value="UER00063"/>
</dbReference>
<evidence type="ECO:0000256" key="19">
    <source>
        <dbReference type="RuleBase" id="RU004171"/>
    </source>
</evidence>
<evidence type="ECO:0000256" key="1">
    <source>
        <dbReference type="ARBA" id="ARBA00001920"/>
    </source>
</evidence>
<feature type="binding site" evidence="17">
    <location>
        <begin position="13"/>
        <end position="20"/>
    </location>
    <ligand>
        <name>NADP(+)</name>
        <dbReference type="ChEBI" id="CHEBI:58349"/>
    </ligand>
</feature>